<keyword evidence="14" id="KW-1185">Reference proteome</keyword>
<evidence type="ECO:0000256" key="1">
    <source>
        <dbReference type="ARBA" id="ARBA00004514"/>
    </source>
</evidence>
<dbReference type="InterPro" id="IPR027107">
    <property type="entry name" value="Tuberin/Ral-act_asu"/>
</dbReference>
<name>A0A8B9V9H2_9AVES</name>
<feature type="compositionally biased region" description="Low complexity" evidence="11">
    <location>
        <begin position="1032"/>
        <end position="1042"/>
    </location>
</feature>
<protein>
    <recommendedName>
        <fullName evidence="10">Tuberin</fullName>
    </recommendedName>
</protein>
<keyword evidence="7" id="KW-0458">Lysosome</keyword>
<comment type="function">
    <text evidence="9">Catalytic component of the TSC-TBC complex, a multiprotein complex that acts as a negative regulator of the canonical mTORC1 complex, an evolutionarily conserved central nutrient sensor that stimulates anabolic reactions and macromolecule biosynthesis to promote cellular biomass generation and growth. Within the TSC-TBC complex, TSC2 acts as a GTPase-activating protein (GAP) for the small GTPase RHEB, a direct activator of the protein kinase activity of mTORC1. In absence of nutrients, the TSC-TBC complex inhibits mTORC1, thereby preventing phosphorylation of ribosomal protein S6 kinase (RPS6KB1 and RPS6KB2) and EIF4EBP1 (4E-BP1) by the mTORC1 signaling. The TSC-TBC complex is inactivated in response to nutrients, relieving inhibition of mTORC1. Involved in microtubule-mediated protein transport via its ability to regulate mTORC1 signaling. Also stimulates the intrinsic GTPase activity of the Ras-related proteins RAP1A and RAB5.</text>
</comment>
<dbReference type="InterPro" id="IPR035974">
    <property type="entry name" value="Rap/Ran-GAP_sf"/>
</dbReference>
<dbReference type="Pfam" id="PF11864">
    <property type="entry name" value="DUF3384"/>
    <property type="match status" value="1"/>
</dbReference>
<evidence type="ECO:0000313" key="14">
    <source>
        <dbReference type="Proteomes" id="UP000694549"/>
    </source>
</evidence>
<dbReference type="InterPro" id="IPR016024">
    <property type="entry name" value="ARM-type_fold"/>
</dbReference>
<feature type="domain" description="Rap-GAP" evidence="12">
    <location>
        <begin position="1468"/>
        <end position="1691"/>
    </location>
</feature>
<dbReference type="GO" id="GO:0051056">
    <property type="term" value="P:regulation of small GTPase mediated signal transduction"/>
    <property type="evidence" value="ECO:0007669"/>
    <property type="project" value="InterPro"/>
</dbReference>
<dbReference type="FunFam" id="3.40.50.11210:FF:000004">
    <property type="entry name" value="Tuberin isoform X3"/>
    <property type="match status" value="1"/>
</dbReference>
<dbReference type="GO" id="GO:0005096">
    <property type="term" value="F:GTPase activator activity"/>
    <property type="evidence" value="ECO:0007669"/>
    <property type="project" value="UniProtKB-KW"/>
</dbReference>
<feature type="compositionally biased region" description="Pro residues" evidence="11">
    <location>
        <begin position="1708"/>
        <end position="1721"/>
    </location>
</feature>
<evidence type="ECO:0000256" key="9">
    <source>
        <dbReference type="ARBA" id="ARBA00054764"/>
    </source>
</evidence>
<feature type="region of interest" description="Disordered" evidence="11">
    <location>
        <begin position="1032"/>
        <end position="1125"/>
    </location>
</feature>
<evidence type="ECO:0000256" key="7">
    <source>
        <dbReference type="ARBA" id="ARBA00023228"/>
    </source>
</evidence>
<dbReference type="InterPro" id="IPR000331">
    <property type="entry name" value="Rap/Ran_GAP_dom"/>
</dbReference>
<dbReference type="Pfam" id="PF02145">
    <property type="entry name" value="Rap_GAP"/>
    <property type="match status" value="1"/>
</dbReference>
<feature type="region of interest" description="Disordered" evidence="11">
    <location>
        <begin position="1332"/>
        <end position="1414"/>
    </location>
</feature>
<dbReference type="GO" id="GO:0030178">
    <property type="term" value="P:negative regulation of Wnt signaling pathway"/>
    <property type="evidence" value="ECO:0007669"/>
    <property type="project" value="TreeGrafter"/>
</dbReference>
<dbReference type="GO" id="GO:0032007">
    <property type="term" value="P:negative regulation of TOR signaling"/>
    <property type="evidence" value="ECO:0007669"/>
    <property type="project" value="InterPro"/>
</dbReference>
<dbReference type="Ensembl" id="ENSAZOT00000020598.1">
    <property type="protein sequence ID" value="ENSAZOP00000019173.1"/>
    <property type="gene ID" value="ENSAZOG00000011691.1"/>
</dbReference>
<reference evidence="13" key="2">
    <citation type="submission" date="2025-09" db="UniProtKB">
        <authorList>
            <consortium name="Ensembl"/>
        </authorList>
    </citation>
    <scope>IDENTIFICATION</scope>
</reference>
<dbReference type="PANTHER" id="PTHR10063">
    <property type="entry name" value="TUBERIN"/>
    <property type="match status" value="1"/>
</dbReference>
<accession>A0A8B9V9H2</accession>
<dbReference type="GO" id="GO:0016241">
    <property type="term" value="P:regulation of macroautophagy"/>
    <property type="evidence" value="ECO:0007669"/>
    <property type="project" value="UniProtKB-ARBA"/>
</dbReference>
<evidence type="ECO:0000256" key="3">
    <source>
        <dbReference type="ARBA" id="ARBA00022490"/>
    </source>
</evidence>
<keyword evidence="3" id="KW-0963">Cytoplasm</keyword>
<evidence type="ECO:0000259" key="12">
    <source>
        <dbReference type="PROSITE" id="PS50085"/>
    </source>
</evidence>
<dbReference type="GO" id="GO:0005634">
    <property type="term" value="C:nucleus"/>
    <property type="evidence" value="ECO:0007669"/>
    <property type="project" value="InterPro"/>
</dbReference>
<dbReference type="SUPFAM" id="SSF111347">
    <property type="entry name" value="Rap/Ran-GAP"/>
    <property type="match status" value="1"/>
</dbReference>
<dbReference type="InterPro" id="IPR018515">
    <property type="entry name" value="Tuberin-type_domain"/>
</dbReference>
<dbReference type="PANTHER" id="PTHR10063:SF0">
    <property type="entry name" value="TUBERIN"/>
    <property type="match status" value="1"/>
</dbReference>
<proteinExistence type="predicted"/>
<keyword evidence="4" id="KW-0597">Phosphoprotein</keyword>
<feature type="region of interest" description="Disordered" evidence="11">
    <location>
        <begin position="1691"/>
        <end position="1729"/>
    </location>
</feature>
<dbReference type="PROSITE" id="PS50085">
    <property type="entry name" value="RAPGAP"/>
    <property type="match status" value="1"/>
</dbReference>
<dbReference type="Gene3D" id="3.40.50.11210">
    <property type="entry name" value="Rap/Ran-GAP"/>
    <property type="match status" value="1"/>
</dbReference>
<evidence type="ECO:0000256" key="6">
    <source>
        <dbReference type="ARBA" id="ARBA00023136"/>
    </source>
</evidence>
<dbReference type="GO" id="GO:0045202">
    <property type="term" value="C:synapse"/>
    <property type="evidence" value="ECO:0007669"/>
    <property type="project" value="UniProtKB-ARBA"/>
</dbReference>
<evidence type="ECO:0000256" key="11">
    <source>
        <dbReference type="SAM" id="MobiDB-lite"/>
    </source>
</evidence>
<evidence type="ECO:0000256" key="8">
    <source>
        <dbReference type="ARBA" id="ARBA00023765"/>
    </source>
</evidence>
<sequence>MAKPQSKDSGLKEKFKNLLGLGTSRGSSKSSEGKQTEFIITAEILKELSIECGLSNRIRAISQICEVAKTKKIEEHAVEAIWKVVADMLQPERPAEARHAVLHLLKSIVQGQGERLGILRAHFFKVIKDYPSNEDLHERLEVFKALTENGRYITYLEEELADFVLQWMDVGLSSEFLLVLVNLVKFNSCYLEDYVADMCVTILSFSFPKISLQVLDAVVCYNCLPSENLPVFIITLCRTINVKELCEPCWKLMRNLLGTHLGHSAIYNMCRIMEDRAYMADAALLRGAVFFVGMALWGAHRLNSLKNSPTSVLPSFLKAMTCPNAVVSYEIVLSITRLIKKYGKELQAVTWDILLDIIERLLQQLQSLESQELKSIVHDLLTTVEELCDQNEFHGSEERFFELVERCADQRPESSVLNLIAYRAQSIHPAKDGWIHNLQMLMERFFRNESRSAVRIKVLDVLSFVLSINRQFYEEELINLVVISQLAHIPEDKDHQVRKLATQLLVDLAEGCNTHHFNSLLDIIEKVAAHSLSSPSELEERDLLSYSASLEDVKTAVLGLLIILQTKLYSLPSSHAMRVYEMLIHHVQRHYMYSYSLPVASSIRLQVFDFLLMLRADSLHRLGLSNKDGAVRFSPYCLCDFRASEKKPTGTLSPPSGSPSVPSQNTTIRIGYLPYSMVFGVLLQCLKQETDWKVLKLVLNKLPESLRYKVLFLTSPCNIDLLASALSYMLTDKKTTDRLHGTPEGFSRTDLHLAVVPVLTALISYHNYLDKAKQREIVYCLEHGLIYRCANQCVVALSVCSVEMPDIIIKALPVLIVKLTHISATANMAIPLLEFLSTLARLPHLYRNFAAEQYASVFAISLPYTNPSKFNQYIVCLAHHVIAMWFIRCRLPFRKDFVPYITKGLRSNVLLSFDDTPEKDSFRARSTSLNERPKSRIQTSITSSSLGSADENSMAQADDNLKNLHLELTETCLDMMARYVFSNFTAVPKRSPVGEFLLAGGRTKTWLVGNKLVTITTSVGTGTRSLLGLDSGEFQSSTESSSDPVLQVRQTKEAPAKLESQAGQQVCRSSRNRVRSMSGGHALRVGALDSSASHFPGGSASQGTQSPPAPSSRSEKSNPAPQTPLQKEKANLAAYVPLLTQGWAEILVRRPTGNTSWLMSLENPLSPFSSDINNMPLQELSNALMAAERFKEHRETALYKSLSVPSSSLATGTAKPSLLQRSNTVASFSSMYQSSCQGKLHRSISWAESAVVLEEGSPSEMELKETEFPSSSTSSQEEKSLKSDDLVEGGIPIGRVLPSEDGRTLEELSFQPSQPLSKSSSSPELQTLQEVLKDANGREVTRRLSTEVKSKSQSGNLEGDGLGSWLSKGEDARAAGSGGLDGTGLATSPRSPSGHRPRGYTISDSAPSRRGKRIERDAFRSRAAASNAEKVPGINPSFVFLQLYHSPFFGDENNKPLLLPNETFEKSVQLLDQIPSYDTHKIAVLYVGEGQSNNEIAILSNEHGSYRYTEFLTGLGKLIELKDCQPDKIYLGGLDVCGEDGQFTYCWHDDIMQAIFHIATLMPTKDLDKYRCDKKRHLGNDFVSIVYNDSGEDFKLGTIKVQDFTCRHIIKQAFGCLTFLLSLKNEDMEGLVDTSVAKIISDKNLPFVARQMALHANVHHSRSNPTDTYPSKWIARLRHIKRLRHRLREETQYQTPGLPLQMHSSAPTKPPPQIPQDPPPTYETGQRKRLISSVDDFTEFV</sequence>
<dbReference type="PRINTS" id="PR01431">
    <property type="entry name" value="TUBERIN"/>
</dbReference>
<evidence type="ECO:0000256" key="4">
    <source>
        <dbReference type="ARBA" id="ARBA00022553"/>
    </source>
</evidence>
<dbReference type="GO" id="GO:0046627">
    <property type="term" value="P:negative regulation of insulin receptor signaling pathway"/>
    <property type="evidence" value="ECO:0007669"/>
    <property type="project" value="TreeGrafter"/>
</dbReference>
<dbReference type="Gene3D" id="1.25.10.10">
    <property type="entry name" value="Leucine-rich Repeat Variant"/>
    <property type="match status" value="1"/>
</dbReference>
<evidence type="ECO:0000256" key="10">
    <source>
        <dbReference type="ARBA" id="ARBA00070662"/>
    </source>
</evidence>
<feature type="compositionally biased region" description="Polar residues" evidence="11">
    <location>
        <begin position="924"/>
        <end position="952"/>
    </location>
</feature>
<dbReference type="Proteomes" id="UP000694549">
    <property type="component" value="Unplaced"/>
</dbReference>
<feature type="region of interest" description="Disordered" evidence="11">
    <location>
        <begin position="1257"/>
        <end position="1300"/>
    </location>
</feature>
<dbReference type="SUPFAM" id="SSF48371">
    <property type="entry name" value="ARM repeat"/>
    <property type="match status" value="1"/>
</dbReference>
<reference evidence="13" key="1">
    <citation type="submission" date="2025-08" db="UniProtKB">
        <authorList>
            <consortium name="Ensembl"/>
        </authorList>
    </citation>
    <scope>IDENTIFICATION</scope>
</reference>
<comment type="subcellular location">
    <subcellularLocation>
        <location evidence="1">Cytoplasm</location>
        <location evidence="1">Cytosol</location>
    </subcellularLocation>
    <subcellularLocation>
        <location evidence="8">Lysosome membrane</location>
        <topology evidence="8">Peripheral membrane protein</topology>
    </subcellularLocation>
</comment>
<dbReference type="GO" id="GO:0005765">
    <property type="term" value="C:lysosomal membrane"/>
    <property type="evidence" value="ECO:0007669"/>
    <property type="project" value="UniProtKB-SubCell"/>
</dbReference>
<feature type="region of interest" description="Disordered" evidence="11">
    <location>
        <begin position="919"/>
        <end position="952"/>
    </location>
</feature>
<dbReference type="InterPro" id="IPR003913">
    <property type="entry name" value="Tuberin"/>
</dbReference>
<feature type="compositionally biased region" description="Basic and acidic residues" evidence="11">
    <location>
        <begin position="1332"/>
        <end position="1350"/>
    </location>
</feature>
<organism evidence="13 14">
    <name type="scientific">Anas zonorhyncha</name>
    <name type="common">Eastern spot-billed duck</name>
    <dbReference type="NCBI Taxonomy" id="75864"/>
    <lineage>
        <taxon>Eukaryota</taxon>
        <taxon>Metazoa</taxon>
        <taxon>Chordata</taxon>
        <taxon>Craniata</taxon>
        <taxon>Vertebrata</taxon>
        <taxon>Euteleostomi</taxon>
        <taxon>Archelosauria</taxon>
        <taxon>Archosauria</taxon>
        <taxon>Dinosauria</taxon>
        <taxon>Saurischia</taxon>
        <taxon>Theropoda</taxon>
        <taxon>Coelurosauria</taxon>
        <taxon>Aves</taxon>
        <taxon>Neognathae</taxon>
        <taxon>Galloanserae</taxon>
        <taxon>Anseriformes</taxon>
        <taxon>Anatidae</taxon>
        <taxon>Anatinae</taxon>
        <taxon>Anas</taxon>
    </lineage>
</organism>
<dbReference type="GO" id="GO:0033596">
    <property type="term" value="C:TSC1-TSC2 complex"/>
    <property type="evidence" value="ECO:0007669"/>
    <property type="project" value="InterPro"/>
</dbReference>
<dbReference type="GO" id="GO:0051898">
    <property type="term" value="P:negative regulation of phosphatidylinositol 3-kinase/protein kinase B signal transduction"/>
    <property type="evidence" value="ECO:0007669"/>
    <property type="project" value="TreeGrafter"/>
</dbReference>
<keyword evidence="6" id="KW-0472">Membrane</keyword>
<dbReference type="InterPro" id="IPR024584">
    <property type="entry name" value="Tuberin_N"/>
</dbReference>
<keyword evidence="5" id="KW-0832">Ubl conjugation</keyword>
<evidence type="ECO:0000256" key="2">
    <source>
        <dbReference type="ARBA" id="ARBA00022468"/>
    </source>
</evidence>
<evidence type="ECO:0000313" key="13">
    <source>
        <dbReference type="Ensembl" id="ENSAZOP00000019173.1"/>
    </source>
</evidence>
<dbReference type="InterPro" id="IPR011989">
    <property type="entry name" value="ARM-like"/>
</dbReference>
<dbReference type="Pfam" id="PF03542">
    <property type="entry name" value="Tuberin"/>
    <property type="match status" value="1"/>
</dbReference>
<evidence type="ECO:0000256" key="5">
    <source>
        <dbReference type="ARBA" id="ARBA00022843"/>
    </source>
</evidence>
<dbReference type="GO" id="GO:0051726">
    <property type="term" value="P:regulation of cell cycle"/>
    <property type="evidence" value="ECO:0007669"/>
    <property type="project" value="TreeGrafter"/>
</dbReference>
<feature type="compositionally biased region" description="Basic and acidic residues" evidence="11">
    <location>
        <begin position="1276"/>
        <end position="1285"/>
    </location>
</feature>
<keyword evidence="2" id="KW-0343">GTPase activation</keyword>